<evidence type="ECO:0000313" key="3">
    <source>
        <dbReference type="Proteomes" id="UP000588158"/>
    </source>
</evidence>
<proteinExistence type="predicted"/>
<organism evidence="2 3">
    <name type="scientific">Brachybacterium aquaticum</name>
    <dbReference type="NCBI Taxonomy" id="1432564"/>
    <lineage>
        <taxon>Bacteria</taxon>
        <taxon>Bacillati</taxon>
        <taxon>Actinomycetota</taxon>
        <taxon>Actinomycetes</taxon>
        <taxon>Micrococcales</taxon>
        <taxon>Dermabacteraceae</taxon>
        <taxon>Brachybacterium</taxon>
    </lineage>
</organism>
<feature type="domain" description="N-acetyltransferase" evidence="1">
    <location>
        <begin position="42"/>
        <end position="209"/>
    </location>
</feature>
<sequence length="238" mass="25984">MASAPDLSASGSSVPGSSASTVDPALVTLHPPFGLVVRAGDLTLRVLADADLPEYAALIRRPIFEDEGASYVFGWYRAEPDERVREALRFQWRLRSGLGPEEWTLPFGIWAGGRLLGVQDVAAERFAERRTVHSGSWLTRDAHGRGYGRLMRQAMLVLAFDHLGAERAESAAAVENHRSAAVSRACGYEDNGIQMSTEPGPVTLQQRFLVTPDTFRRPEMPVEVEGVTAELKALLGAR</sequence>
<dbReference type="RefSeq" id="WP_184326067.1">
    <property type="nucleotide sequence ID" value="NZ_JACHLZ010000001.1"/>
</dbReference>
<evidence type="ECO:0000259" key="1">
    <source>
        <dbReference type="PROSITE" id="PS51186"/>
    </source>
</evidence>
<dbReference type="Gene3D" id="3.40.630.30">
    <property type="match status" value="1"/>
</dbReference>
<keyword evidence="2" id="KW-0808">Transferase</keyword>
<dbReference type="GO" id="GO:0008999">
    <property type="term" value="F:protein-N-terminal-alanine acetyltransferase activity"/>
    <property type="evidence" value="ECO:0007669"/>
    <property type="project" value="TreeGrafter"/>
</dbReference>
<dbReference type="InterPro" id="IPR051908">
    <property type="entry name" value="Ribosomal_N-acetyltransferase"/>
</dbReference>
<accession>A0A841AD88</accession>
<dbReference type="InterPro" id="IPR000182">
    <property type="entry name" value="GNAT_dom"/>
</dbReference>
<dbReference type="PANTHER" id="PTHR43441:SF11">
    <property type="entry name" value="RIBOSOMAL-PROTEIN-SERINE ACETYLTRANSFERASE"/>
    <property type="match status" value="1"/>
</dbReference>
<name>A0A841AD88_9MICO</name>
<dbReference type="Proteomes" id="UP000588158">
    <property type="component" value="Unassembled WGS sequence"/>
</dbReference>
<dbReference type="AlphaFoldDB" id="A0A841AD88"/>
<dbReference type="GO" id="GO:0005737">
    <property type="term" value="C:cytoplasm"/>
    <property type="evidence" value="ECO:0007669"/>
    <property type="project" value="TreeGrafter"/>
</dbReference>
<dbReference type="SUPFAM" id="SSF55729">
    <property type="entry name" value="Acyl-CoA N-acyltransferases (Nat)"/>
    <property type="match status" value="1"/>
</dbReference>
<dbReference type="InterPro" id="IPR016181">
    <property type="entry name" value="Acyl_CoA_acyltransferase"/>
</dbReference>
<evidence type="ECO:0000313" key="2">
    <source>
        <dbReference type="EMBL" id="MBB5832806.1"/>
    </source>
</evidence>
<dbReference type="PANTHER" id="PTHR43441">
    <property type="entry name" value="RIBOSOMAL-PROTEIN-SERINE ACETYLTRANSFERASE"/>
    <property type="match status" value="1"/>
</dbReference>
<protein>
    <submittedName>
        <fullName evidence="2">RimJ/RimL family protein N-acetyltransferase</fullName>
    </submittedName>
</protein>
<reference evidence="2 3" key="1">
    <citation type="submission" date="2020-08" db="EMBL/GenBank/DDBJ databases">
        <title>Sequencing the genomes of 1000 actinobacteria strains.</title>
        <authorList>
            <person name="Klenk H.-P."/>
        </authorList>
    </citation>
    <scope>NUCLEOTIDE SEQUENCE [LARGE SCALE GENOMIC DNA]</scope>
    <source>
        <strain evidence="2 3">DSM 28796</strain>
    </source>
</reference>
<dbReference type="EMBL" id="JACHLZ010000001">
    <property type="protein sequence ID" value="MBB5832806.1"/>
    <property type="molecule type" value="Genomic_DNA"/>
</dbReference>
<dbReference type="GO" id="GO:1990189">
    <property type="term" value="F:protein N-terminal-serine acetyltransferase activity"/>
    <property type="evidence" value="ECO:0007669"/>
    <property type="project" value="TreeGrafter"/>
</dbReference>
<dbReference type="Pfam" id="PF13302">
    <property type="entry name" value="Acetyltransf_3"/>
    <property type="match status" value="1"/>
</dbReference>
<gene>
    <name evidence="2" type="ORF">HNR70_002619</name>
</gene>
<dbReference type="PROSITE" id="PS51186">
    <property type="entry name" value="GNAT"/>
    <property type="match status" value="1"/>
</dbReference>
<comment type="caution">
    <text evidence="2">The sequence shown here is derived from an EMBL/GenBank/DDBJ whole genome shotgun (WGS) entry which is preliminary data.</text>
</comment>
<keyword evidence="3" id="KW-1185">Reference proteome</keyword>